<dbReference type="SUPFAM" id="SSF81343">
    <property type="entry name" value="Fumarate reductase respiratory complex transmembrane subunits"/>
    <property type="match status" value="1"/>
</dbReference>
<name>A0A8H4R752_9HELO</name>
<reference evidence="9 10" key="1">
    <citation type="submission" date="2020-03" db="EMBL/GenBank/DDBJ databases">
        <title>Draft Genome Sequence of Cudoniella acicularis.</title>
        <authorList>
            <person name="Buettner E."/>
            <person name="Kellner H."/>
        </authorList>
    </citation>
    <scope>NUCLEOTIDE SEQUENCE [LARGE SCALE GENOMIC DNA]</scope>
    <source>
        <strain evidence="9 10">DSM 108380</strain>
    </source>
</reference>
<keyword evidence="3 8" id="KW-0812">Transmembrane</keyword>
<dbReference type="CDD" id="cd03499">
    <property type="entry name" value="SQR_TypeC_SdhC"/>
    <property type="match status" value="1"/>
</dbReference>
<dbReference type="InterPro" id="IPR014314">
    <property type="entry name" value="Succ_DH_cytb556"/>
</dbReference>
<gene>
    <name evidence="9" type="ORF">G7Y89_g14174</name>
</gene>
<evidence type="ECO:0000256" key="5">
    <source>
        <dbReference type="ARBA" id="ARBA00022989"/>
    </source>
</evidence>
<accession>A0A8H4R752</accession>
<feature type="transmembrane region" description="Helical" evidence="8">
    <location>
        <begin position="94"/>
        <end position="116"/>
    </location>
</feature>
<evidence type="ECO:0000256" key="3">
    <source>
        <dbReference type="ARBA" id="ARBA00022692"/>
    </source>
</evidence>
<feature type="transmembrane region" description="Helical" evidence="8">
    <location>
        <begin position="167"/>
        <end position="189"/>
    </location>
</feature>
<keyword evidence="6" id="KW-0408">Iron</keyword>
<dbReference type="Proteomes" id="UP000566819">
    <property type="component" value="Unassembled WGS sequence"/>
</dbReference>
<evidence type="ECO:0000256" key="7">
    <source>
        <dbReference type="ARBA" id="ARBA00023136"/>
    </source>
</evidence>
<dbReference type="OrthoDB" id="588261at2759"/>
<sequence>MLAQRATQQSLRRLVASRPTLASQMVSRKFAAPMAVMGSSLTYRPVATQNLTPKDSYEILVAQRKNRPTSPHLTIYKPQVPWILSGLNRITGEILSGAVYIFGSAYLIAPLMGWHLDSASMAAAFASWPVLAKIGTKLFFAFPFTFHTINGLRHLSWDLGRTFKNATVIKTGWTVVGLSTASALALALLV</sequence>
<evidence type="ECO:0000313" key="10">
    <source>
        <dbReference type="Proteomes" id="UP000566819"/>
    </source>
</evidence>
<dbReference type="Pfam" id="PF01127">
    <property type="entry name" value="Sdh_cyt"/>
    <property type="match status" value="1"/>
</dbReference>
<dbReference type="PROSITE" id="PS01001">
    <property type="entry name" value="SDH_CYT_2"/>
    <property type="match status" value="1"/>
</dbReference>
<evidence type="ECO:0000256" key="4">
    <source>
        <dbReference type="ARBA" id="ARBA00022723"/>
    </source>
</evidence>
<protein>
    <recommendedName>
        <fullName evidence="11">Succinate dehydrogenase subunit C</fullName>
    </recommendedName>
</protein>
<keyword evidence="2" id="KW-0349">Heme</keyword>
<dbReference type="Gene3D" id="1.20.1300.10">
    <property type="entry name" value="Fumarate reductase/succinate dehydrogenase, transmembrane subunit"/>
    <property type="match status" value="1"/>
</dbReference>
<dbReference type="GO" id="GO:0006099">
    <property type="term" value="P:tricarboxylic acid cycle"/>
    <property type="evidence" value="ECO:0007669"/>
    <property type="project" value="InterPro"/>
</dbReference>
<dbReference type="InterPro" id="IPR000701">
    <property type="entry name" value="SuccDH_FuR_B_TM-su"/>
</dbReference>
<keyword evidence="7 8" id="KW-0472">Membrane</keyword>
<evidence type="ECO:0000256" key="8">
    <source>
        <dbReference type="SAM" id="Phobius"/>
    </source>
</evidence>
<evidence type="ECO:0000313" key="9">
    <source>
        <dbReference type="EMBL" id="KAF4624001.1"/>
    </source>
</evidence>
<dbReference type="AlphaFoldDB" id="A0A8H4R752"/>
<dbReference type="PANTHER" id="PTHR10978">
    <property type="entry name" value="SUCCINATE DEHYDROGENASE CYTOCHROME B560 SUBUNIT"/>
    <property type="match status" value="1"/>
</dbReference>
<dbReference type="GO" id="GO:0046872">
    <property type="term" value="F:metal ion binding"/>
    <property type="evidence" value="ECO:0007669"/>
    <property type="project" value="UniProtKB-KW"/>
</dbReference>
<dbReference type="GO" id="GO:0009055">
    <property type="term" value="F:electron transfer activity"/>
    <property type="evidence" value="ECO:0007669"/>
    <property type="project" value="InterPro"/>
</dbReference>
<dbReference type="InterPro" id="IPR018495">
    <property type="entry name" value="Succ_DH_cyt_bsu_CS"/>
</dbReference>
<keyword evidence="10" id="KW-1185">Reference proteome</keyword>
<evidence type="ECO:0000256" key="6">
    <source>
        <dbReference type="ARBA" id="ARBA00023004"/>
    </source>
</evidence>
<comment type="caution">
    <text evidence="9">The sequence shown here is derived from an EMBL/GenBank/DDBJ whole genome shotgun (WGS) entry which is preliminary data.</text>
</comment>
<keyword evidence="5 8" id="KW-1133">Transmembrane helix</keyword>
<evidence type="ECO:0000256" key="2">
    <source>
        <dbReference type="ARBA" id="ARBA00022617"/>
    </source>
</evidence>
<evidence type="ECO:0000256" key="1">
    <source>
        <dbReference type="ARBA" id="ARBA00004141"/>
    </source>
</evidence>
<dbReference type="GO" id="GO:0006121">
    <property type="term" value="P:mitochondrial electron transport, succinate to ubiquinone"/>
    <property type="evidence" value="ECO:0007669"/>
    <property type="project" value="TreeGrafter"/>
</dbReference>
<keyword evidence="4" id="KW-0479">Metal-binding</keyword>
<proteinExistence type="predicted"/>
<dbReference type="InterPro" id="IPR034804">
    <property type="entry name" value="SQR/QFR_C/D"/>
</dbReference>
<organism evidence="9 10">
    <name type="scientific">Cudoniella acicularis</name>
    <dbReference type="NCBI Taxonomy" id="354080"/>
    <lineage>
        <taxon>Eukaryota</taxon>
        <taxon>Fungi</taxon>
        <taxon>Dikarya</taxon>
        <taxon>Ascomycota</taxon>
        <taxon>Pezizomycotina</taxon>
        <taxon>Leotiomycetes</taxon>
        <taxon>Helotiales</taxon>
        <taxon>Tricladiaceae</taxon>
        <taxon>Cudoniella</taxon>
    </lineage>
</organism>
<dbReference type="PANTHER" id="PTHR10978:SF5">
    <property type="entry name" value="SUCCINATE DEHYDROGENASE CYTOCHROME B560 SUBUNIT, MITOCHONDRIAL"/>
    <property type="match status" value="1"/>
</dbReference>
<dbReference type="NCBIfam" id="TIGR02970">
    <property type="entry name" value="succ_dehyd_cytB"/>
    <property type="match status" value="1"/>
</dbReference>
<feature type="transmembrane region" description="Helical" evidence="8">
    <location>
        <begin position="122"/>
        <end position="146"/>
    </location>
</feature>
<evidence type="ECO:0008006" key="11">
    <source>
        <dbReference type="Google" id="ProtNLM"/>
    </source>
</evidence>
<dbReference type="EMBL" id="JAAMPI010001805">
    <property type="protein sequence ID" value="KAF4624001.1"/>
    <property type="molecule type" value="Genomic_DNA"/>
</dbReference>
<dbReference type="GO" id="GO:0005739">
    <property type="term" value="C:mitochondrion"/>
    <property type="evidence" value="ECO:0007669"/>
    <property type="project" value="GOC"/>
</dbReference>
<comment type="subcellular location">
    <subcellularLocation>
        <location evidence="1">Membrane</location>
        <topology evidence="1">Multi-pass membrane protein</topology>
    </subcellularLocation>
</comment>
<dbReference type="GO" id="GO:0016020">
    <property type="term" value="C:membrane"/>
    <property type="evidence" value="ECO:0007669"/>
    <property type="project" value="UniProtKB-SubCell"/>
</dbReference>